<keyword evidence="2" id="KW-1185">Reference proteome</keyword>
<accession>A0ABT1P879</accession>
<dbReference type="RefSeq" id="WP_255925561.1">
    <property type="nucleotide sequence ID" value="NZ_JANFNH010000003.1"/>
</dbReference>
<organism evidence="1 2">
    <name type="scientific">Streptantibioticus rubrisoli</name>
    <dbReference type="NCBI Taxonomy" id="1387313"/>
    <lineage>
        <taxon>Bacteria</taxon>
        <taxon>Bacillati</taxon>
        <taxon>Actinomycetota</taxon>
        <taxon>Actinomycetes</taxon>
        <taxon>Kitasatosporales</taxon>
        <taxon>Streptomycetaceae</taxon>
        <taxon>Streptantibioticus</taxon>
    </lineage>
</organism>
<dbReference type="Proteomes" id="UP001206206">
    <property type="component" value="Unassembled WGS sequence"/>
</dbReference>
<evidence type="ECO:0000313" key="2">
    <source>
        <dbReference type="Proteomes" id="UP001206206"/>
    </source>
</evidence>
<gene>
    <name evidence="1" type="ORF">NON19_05910</name>
</gene>
<sequence>MTGSPRAPHRQADGGILVGGRSALAGAAVLGQSGMVSRYPYVVYAWDGHSPYRLVMFPNESYRQVHTREELEVLAKEWGLDLDDPDQVVWEGGDRWPPPSQQ</sequence>
<reference evidence="1 2" key="1">
    <citation type="submission" date="2022-06" db="EMBL/GenBank/DDBJ databases">
        <title>Draft genome sequence of type strain Streptomyces rubrisoli DSM 42083.</title>
        <authorList>
            <person name="Duangmal K."/>
            <person name="Klaysubun C."/>
        </authorList>
    </citation>
    <scope>NUCLEOTIDE SEQUENCE [LARGE SCALE GENOMIC DNA]</scope>
    <source>
        <strain evidence="1 2">DSM 42083</strain>
    </source>
</reference>
<protein>
    <submittedName>
        <fullName evidence="1">Uncharacterized protein</fullName>
    </submittedName>
</protein>
<proteinExistence type="predicted"/>
<dbReference type="EMBL" id="JANFNH010000003">
    <property type="protein sequence ID" value="MCQ4041575.1"/>
    <property type="molecule type" value="Genomic_DNA"/>
</dbReference>
<name>A0ABT1P879_9ACTN</name>
<evidence type="ECO:0000313" key="1">
    <source>
        <dbReference type="EMBL" id="MCQ4041575.1"/>
    </source>
</evidence>
<comment type="caution">
    <text evidence="1">The sequence shown here is derived from an EMBL/GenBank/DDBJ whole genome shotgun (WGS) entry which is preliminary data.</text>
</comment>